<keyword evidence="1" id="KW-0663">Pyridoxal phosphate</keyword>
<feature type="domain" description="Aminotransferase class V" evidence="2">
    <location>
        <begin position="43"/>
        <end position="305"/>
    </location>
</feature>
<dbReference type="EMBL" id="CP000561">
    <property type="protein sequence ID" value="ABO07683.1"/>
    <property type="molecule type" value="Genomic_DNA"/>
</dbReference>
<dbReference type="Gene3D" id="3.40.640.10">
    <property type="entry name" value="Type I PLP-dependent aspartate aminotransferase-like (Major domain)"/>
    <property type="match status" value="1"/>
</dbReference>
<dbReference type="SUPFAM" id="SSF53383">
    <property type="entry name" value="PLP-dependent transferases"/>
    <property type="match status" value="1"/>
</dbReference>
<dbReference type="OrthoDB" id="5817at2157"/>
<dbReference type="STRING" id="410359.Pcal_0246"/>
<dbReference type="Proteomes" id="UP000001431">
    <property type="component" value="Chromosome"/>
</dbReference>
<reference evidence="3" key="1">
    <citation type="submission" date="2007-02" db="EMBL/GenBank/DDBJ databases">
        <title>Complete sequence of Pyrobaculum calidifontis JCM 11548.</title>
        <authorList>
            <consortium name="US DOE Joint Genome Institute"/>
            <person name="Copeland A."/>
            <person name="Lucas S."/>
            <person name="Lapidus A."/>
            <person name="Barry K."/>
            <person name="Glavina del Rio T."/>
            <person name="Dalin E."/>
            <person name="Tice H."/>
            <person name="Pitluck S."/>
            <person name="Chain P."/>
            <person name="Malfatti S."/>
            <person name="Shin M."/>
            <person name="Vergez L."/>
            <person name="Schmutz J."/>
            <person name="Larimer F."/>
            <person name="Land M."/>
            <person name="Hauser L."/>
            <person name="Kyrpides N."/>
            <person name="Mikhailova N."/>
            <person name="Cozen A.E."/>
            <person name="Fitz-Gibbon S.T."/>
            <person name="House C.H."/>
            <person name="Saltikov C."/>
            <person name="Lowe T.M."/>
            <person name="Richardson P."/>
        </authorList>
    </citation>
    <scope>NUCLEOTIDE SEQUENCE [LARGE SCALE GENOMIC DNA]</scope>
    <source>
        <strain evidence="3">JCM 11548</strain>
    </source>
</reference>
<dbReference type="HOGENOM" id="CLU_003433_2_1_2"/>
<sequence>MDEFPLLLHVGYFATAGVGIPPVSAARAVAEYVQLAVEDPEEAVAAAGKAAEVARTAFAELIGASPGEVAVAGPGTLAALERALTAVGCSAGRNVVTDDLEYPGLLNLVATFASRCGYELRVVRHREGQLSLDEFKRAVDGETAAVVVSSVQWINGVRLDVDALSELVERTGAFLIVDGIQEAGVRQPALKRVDFYAAGTQKWLIAPFGAALTYVGPRMAERQSLLSVNNAEMDVSPEAYFADGEKTPERLGLSKPRGAKSFELPGMGPAAGVVGAAAALSYLAKVGDVEARVRRLRDAVWRALEEGGLKVLTPEEADWSGIVLATTGARRGDEELYCRLREEGFRLHLRGMSGVAGLRFSAHFYVDETWVDRLAAVLRQR</sequence>
<accession>A3MSR6</accession>
<gene>
    <name evidence="3" type="ordered locus">Pcal_0246</name>
</gene>
<dbReference type="PANTHER" id="PTHR43586">
    <property type="entry name" value="CYSTEINE DESULFURASE"/>
    <property type="match status" value="1"/>
</dbReference>
<dbReference type="eggNOG" id="arCOG00065">
    <property type="taxonomic scope" value="Archaea"/>
</dbReference>
<proteinExistence type="predicted"/>
<dbReference type="InterPro" id="IPR000192">
    <property type="entry name" value="Aminotrans_V_dom"/>
</dbReference>
<dbReference type="InterPro" id="IPR015424">
    <property type="entry name" value="PyrdxlP-dep_Trfase"/>
</dbReference>
<dbReference type="Gene3D" id="3.90.1150.10">
    <property type="entry name" value="Aspartate Aminotransferase, domain 1"/>
    <property type="match status" value="1"/>
</dbReference>
<dbReference type="AlphaFoldDB" id="A3MSR6"/>
<protein>
    <submittedName>
        <fullName evidence="3">Aminotransferase, class V</fullName>
    </submittedName>
</protein>
<dbReference type="InterPro" id="IPR015422">
    <property type="entry name" value="PyrdxlP-dep_Trfase_small"/>
</dbReference>
<keyword evidence="4" id="KW-1185">Reference proteome</keyword>
<dbReference type="RefSeq" id="WP_011848940.1">
    <property type="nucleotide sequence ID" value="NC_009073.1"/>
</dbReference>
<dbReference type="Pfam" id="PF00266">
    <property type="entry name" value="Aminotran_5"/>
    <property type="match status" value="1"/>
</dbReference>
<organism evidence="3 4">
    <name type="scientific">Pyrobaculum calidifontis (strain DSM 21063 / JCM 11548 / VA1)</name>
    <dbReference type="NCBI Taxonomy" id="410359"/>
    <lineage>
        <taxon>Archaea</taxon>
        <taxon>Thermoproteota</taxon>
        <taxon>Thermoprotei</taxon>
        <taxon>Thermoproteales</taxon>
        <taxon>Thermoproteaceae</taxon>
        <taxon>Pyrobaculum</taxon>
    </lineage>
</organism>
<name>A3MSR6_PYRCJ</name>
<dbReference type="GeneID" id="4909059"/>
<evidence type="ECO:0000259" key="2">
    <source>
        <dbReference type="Pfam" id="PF00266"/>
    </source>
</evidence>
<evidence type="ECO:0000313" key="4">
    <source>
        <dbReference type="Proteomes" id="UP000001431"/>
    </source>
</evidence>
<evidence type="ECO:0000313" key="3">
    <source>
        <dbReference type="EMBL" id="ABO07683.1"/>
    </source>
</evidence>
<dbReference type="GO" id="GO:0008483">
    <property type="term" value="F:transaminase activity"/>
    <property type="evidence" value="ECO:0007669"/>
    <property type="project" value="UniProtKB-KW"/>
</dbReference>
<keyword evidence="3" id="KW-0808">Transferase</keyword>
<dbReference type="KEGG" id="pcl:Pcal_0246"/>
<dbReference type="PANTHER" id="PTHR43586:SF8">
    <property type="entry name" value="CYSTEINE DESULFURASE 1, CHLOROPLASTIC"/>
    <property type="match status" value="1"/>
</dbReference>
<dbReference type="InterPro" id="IPR015421">
    <property type="entry name" value="PyrdxlP-dep_Trfase_major"/>
</dbReference>
<keyword evidence="3" id="KW-0032">Aminotransferase</keyword>
<evidence type="ECO:0000256" key="1">
    <source>
        <dbReference type="ARBA" id="ARBA00022898"/>
    </source>
</evidence>